<feature type="repeat" description="ANK" evidence="3">
    <location>
        <begin position="136"/>
        <end position="168"/>
    </location>
</feature>
<feature type="non-terminal residue" evidence="5">
    <location>
        <position position="656"/>
    </location>
</feature>
<evidence type="ECO:0000256" key="2">
    <source>
        <dbReference type="ARBA" id="ARBA00023043"/>
    </source>
</evidence>
<comment type="caution">
    <text evidence="5">The sequence shown here is derived from an EMBL/GenBank/DDBJ whole genome shotgun (WGS) entry which is preliminary data.</text>
</comment>
<keyword evidence="6" id="KW-1185">Reference proteome</keyword>
<dbReference type="Pfam" id="PF12796">
    <property type="entry name" value="Ank_2"/>
    <property type="match status" value="3"/>
</dbReference>
<evidence type="ECO:0000256" key="4">
    <source>
        <dbReference type="SAM" id="MobiDB-lite"/>
    </source>
</evidence>
<sequence>MERIRQFYSACEQGATDCVQALLEQGCEVDCVLDDEENTPLQVAAANGNEQVVRLLIMRGAGLDKSNIFGWTPLMQAARYGHVNIVALLVQHQADLHVRTRYGASALTLAAKGGHLQTVKCLIEAGVDINGVGDGCEFTPLLVAAQRGHDTILRVLLDRGCDVNFCTPSTGLTPLMIAALNGHMTTAQIIIERGGDPNMTNVCDKTALEIATLRDKREVRGYLDRKTTKKPKTSADDVKPDIIEAAKQGDIQRVREVLDQDPSQKDASSPEDGATPLMFAAMTGRLDIAELLVMKGCDVNKQDLISGWTALMQATYHGKKNVAMFLLSIGADVNVQAKNGCTAFDMASLIDDVDTELLRQLAAKAMHVNKIDKSKKGRSKFNESSSSFTSDISMEADNPKSGLKGWWNRMSNRFRNLKLGRTFTGSNRLVPLETSTSVQDLTQKPTAVTPQVQSARLERKALVKPVQTGLSLTSYDSILFDTKQSASLFTLNINRESRETLKPVIPPFLPSPSFALDNSDHSHRLTSNFRAYKNGDETYSSRPLARPMKASSMSTGNLNSSEAVTNNNNTNYNSQHNNNNDSNSPDSSGGSSSITALQTKMAAHRKYAALGKSRPNDCNNTADLARGPLFVPNASIPVPRFSPFLPHSTPSRLFMP</sequence>
<feature type="repeat" description="ANK" evidence="3">
    <location>
        <begin position="170"/>
        <end position="202"/>
    </location>
</feature>
<dbReference type="GO" id="GO:0004842">
    <property type="term" value="F:ubiquitin-protein transferase activity"/>
    <property type="evidence" value="ECO:0007669"/>
    <property type="project" value="TreeGrafter"/>
</dbReference>
<dbReference type="InterPro" id="IPR002110">
    <property type="entry name" value="Ankyrin_rpt"/>
</dbReference>
<dbReference type="Proteomes" id="UP000678393">
    <property type="component" value="Unassembled WGS sequence"/>
</dbReference>
<dbReference type="PRINTS" id="PR01415">
    <property type="entry name" value="ANKYRIN"/>
</dbReference>
<evidence type="ECO:0000256" key="3">
    <source>
        <dbReference type="PROSITE-ProRule" id="PRU00023"/>
    </source>
</evidence>
<feature type="repeat" description="ANK" evidence="3">
    <location>
        <begin position="69"/>
        <end position="101"/>
    </location>
</feature>
<gene>
    <name evidence="5" type="ORF">CUNI_LOCUS3634</name>
</gene>
<protein>
    <recommendedName>
        <fullName evidence="7">Ankyrin repeat and SAM domain-containing protein 6</fullName>
    </recommendedName>
</protein>
<name>A0A8S3YUW7_9EUPU</name>
<keyword evidence="2 3" id="KW-0040">ANK repeat</keyword>
<keyword evidence="1" id="KW-0677">Repeat</keyword>
<dbReference type="Pfam" id="PF00023">
    <property type="entry name" value="Ank"/>
    <property type="match status" value="1"/>
</dbReference>
<evidence type="ECO:0000313" key="6">
    <source>
        <dbReference type="Proteomes" id="UP000678393"/>
    </source>
</evidence>
<feature type="repeat" description="ANK" evidence="3">
    <location>
        <begin position="306"/>
        <end position="338"/>
    </location>
</feature>
<organism evidence="5 6">
    <name type="scientific">Candidula unifasciata</name>
    <dbReference type="NCBI Taxonomy" id="100452"/>
    <lineage>
        <taxon>Eukaryota</taxon>
        <taxon>Metazoa</taxon>
        <taxon>Spiralia</taxon>
        <taxon>Lophotrochozoa</taxon>
        <taxon>Mollusca</taxon>
        <taxon>Gastropoda</taxon>
        <taxon>Heterobranchia</taxon>
        <taxon>Euthyneura</taxon>
        <taxon>Panpulmonata</taxon>
        <taxon>Eupulmonata</taxon>
        <taxon>Stylommatophora</taxon>
        <taxon>Helicina</taxon>
        <taxon>Helicoidea</taxon>
        <taxon>Geomitridae</taxon>
        <taxon>Candidula</taxon>
    </lineage>
</organism>
<feature type="compositionally biased region" description="Low complexity" evidence="4">
    <location>
        <begin position="557"/>
        <end position="593"/>
    </location>
</feature>
<feature type="region of interest" description="Disordered" evidence="4">
    <location>
        <begin position="534"/>
        <end position="594"/>
    </location>
</feature>
<dbReference type="EMBL" id="CAJHNH020000494">
    <property type="protein sequence ID" value="CAG5118076.1"/>
    <property type="molecule type" value="Genomic_DNA"/>
</dbReference>
<dbReference type="GO" id="GO:0031436">
    <property type="term" value="C:BRCA1-BARD1 complex"/>
    <property type="evidence" value="ECO:0007669"/>
    <property type="project" value="TreeGrafter"/>
</dbReference>
<reference evidence="5" key="1">
    <citation type="submission" date="2021-04" db="EMBL/GenBank/DDBJ databases">
        <authorList>
            <consortium name="Molecular Ecology Group"/>
        </authorList>
    </citation>
    <scope>NUCLEOTIDE SEQUENCE</scope>
</reference>
<feature type="repeat" description="ANK" evidence="3">
    <location>
        <begin position="102"/>
        <end position="134"/>
    </location>
</feature>
<dbReference type="PROSITE" id="PS50297">
    <property type="entry name" value="ANK_REP_REGION"/>
    <property type="match status" value="7"/>
</dbReference>
<accession>A0A8S3YUW7</accession>
<feature type="repeat" description="ANK" evidence="3">
    <location>
        <begin position="36"/>
        <end position="68"/>
    </location>
</feature>
<dbReference type="InterPro" id="IPR036770">
    <property type="entry name" value="Ankyrin_rpt-contain_sf"/>
</dbReference>
<feature type="repeat" description="ANK" evidence="3">
    <location>
        <begin position="272"/>
        <end position="304"/>
    </location>
</feature>
<evidence type="ECO:0008006" key="7">
    <source>
        <dbReference type="Google" id="ProtNLM"/>
    </source>
</evidence>
<dbReference type="GO" id="GO:0070531">
    <property type="term" value="C:BRCA1-A complex"/>
    <property type="evidence" value="ECO:0007669"/>
    <property type="project" value="TreeGrafter"/>
</dbReference>
<proteinExistence type="predicted"/>
<dbReference type="SUPFAM" id="SSF48403">
    <property type="entry name" value="Ankyrin repeat"/>
    <property type="match status" value="1"/>
</dbReference>
<dbReference type="Gene3D" id="1.25.40.20">
    <property type="entry name" value="Ankyrin repeat-containing domain"/>
    <property type="match status" value="2"/>
</dbReference>
<dbReference type="SMART" id="SM00248">
    <property type="entry name" value="ANK"/>
    <property type="match status" value="9"/>
</dbReference>
<evidence type="ECO:0000313" key="5">
    <source>
        <dbReference type="EMBL" id="CAG5118076.1"/>
    </source>
</evidence>
<dbReference type="AlphaFoldDB" id="A0A8S3YUW7"/>
<dbReference type="OrthoDB" id="539213at2759"/>
<dbReference type="PROSITE" id="PS50088">
    <property type="entry name" value="ANK_REPEAT"/>
    <property type="match status" value="7"/>
</dbReference>
<dbReference type="GO" id="GO:0085020">
    <property type="term" value="P:protein K6-linked ubiquitination"/>
    <property type="evidence" value="ECO:0007669"/>
    <property type="project" value="TreeGrafter"/>
</dbReference>
<dbReference type="PANTHER" id="PTHR24171">
    <property type="entry name" value="ANKYRIN REPEAT DOMAIN-CONTAINING PROTEIN 39-RELATED"/>
    <property type="match status" value="1"/>
</dbReference>
<evidence type="ECO:0000256" key="1">
    <source>
        <dbReference type="ARBA" id="ARBA00022737"/>
    </source>
</evidence>